<sequence>MTTTTSSGSSTLTATLSSSPTCCISITPASFTSWLSCAYSPSARRSSTGASTSSSLTPAAATATMVAKWSPSRRSGTSRVTRRAPRLPSMRSLPSTTTPPSSMGSPLATSAGSCGWPWTTLATQC</sequence>
<evidence type="ECO:0000313" key="2">
    <source>
        <dbReference type="EMBL" id="BAE91528.1"/>
    </source>
</evidence>
<keyword evidence="4" id="KW-1185">Reference proteome</keyword>
<dbReference type="GeneTree" id="ENSGT00940000160344"/>
<evidence type="ECO:0000313" key="4">
    <source>
        <dbReference type="Proteomes" id="UP000233100"/>
    </source>
</evidence>
<accession>I7GNQ4</accession>
<evidence type="ECO:0000313" key="3">
    <source>
        <dbReference type="Ensembl" id="ENSMFAP00000014685.2"/>
    </source>
</evidence>
<feature type="compositionally biased region" description="Low complexity" evidence="1">
    <location>
        <begin position="87"/>
        <end position="107"/>
    </location>
</feature>
<dbReference type="Proteomes" id="UP000233100">
    <property type="component" value="Chromosome 8"/>
</dbReference>
<gene>
    <name evidence="3" type="primary">KCNS2</name>
</gene>
<feature type="region of interest" description="Disordered" evidence="1">
    <location>
        <begin position="41"/>
        <end position="110"/>
    </location>
</feature>
<protein>
    <submittedName>
        <fullName evidence="2">Macaca fascicularis brain cDNA clone: QtrA-17204, similar to human potassium voltage-gated channel, delayed-rectifier,subfamily S, member 2 (KCNS2), mRNA, RefSeq: NM_020697.2</fullName>
    </submittedName>
    <submittedName>
        <fullName evidence="3">Potassium voltage-gated channel modifier subfamily S member 2</fullName>
    </submittedName>
</protein>
<accession>G7PCA8</accession>
<dbReference type="EMBL" id="AB174466">
    <property type="protein sequence ID" value="BAE91528.1"/>
    <property type="molecule type" value="mRNA"/>
</dbReference>
<dbReference type="Bgee" id="ENSMFAG00000030529">
    <property type="expression patterns" value="Expressed in frontal cortex and 1 other cell type or tissue"/>
</dbReference>
<reference evidence="3" key="3">
    <citation type="submission" date="2025-05" db="UniProtKB">
        <authorList>
            <consortium name="Ensembl"/>
        </authorList>
    </citation>
    <scope>IDENTIFICATION</scope>
</reference>
<dbReference type="Ensembl" id="ENSMFAT00000065187.2">
    <property type="protein sequence ID" value="ENSMFAP00000014685.2"/>
    <property type="gene ID" value="ENSMFAG00000030529.2"/>
</dbReference>
<dbReference type="VEuPathDB" id="HostDB:ENSMFAG00000030529"/>
<evidence type="ECO:0000256" key="1">
    <source>
        <dbReference type="SAM" id="MobiDB-lite"/>
    </source>
</evidence>
<dbReference type="AlphaFoldDB" id="G7PCA8"/>
<reference evidence="2" key="1">
    <citation type="journal article" date="2007" name="PLoS Biol.">
        <title>Rate of evolution in brain-expressed genes in humans and other primates.</title>
        <authorList>
            <person name="Wang H.-Y."/>
            <person name="Chien H.-C."/>
            <person name="Osada N."/>
            <person name="Hashimoto K."/>
            <person name="Sugano S."/>
            <person name="Gojobori T."/>
            <person name="Chou C.-K."/>
            <person name="Tsai S.-F."/>
            <person name="Wu C.-I."/>
            <person name="Shen C.-K.J."/>
        </authorList>
    </citation>
    <scope>NUCLEOTIDE SEQUENCE</scope>
</reference>
<dbReference type="STRING" id="9541.ENSMFAP00000014685"/>
<feature type="compositionally biased region" description="Low complexity" evidence="1">
    <location>
        <begin position="41"/>
        <end position="79"/>
    </location>
</feature>
<name>G7PCA8_MACFA</name>
<dbReference type="eggNOG" id="KOG3713">
    <property type="taxonomic scope" value="Eukaryota"/>
</dbReference>
<organism evidence="3 4">
    <name type="scientific">Macaca fascicularis</name>
    <name type="common">Crab-eating macaque</name>
    <name type="synonym">Cynomolgus monkey</name>
    <dbReference type="NCBI Taxonomy" id="9541"/>
    <lineage>
        <taxon>Eukaryota</taxon>
        <taxon>Metazoa</taxon>
        <taxon>Chordata</taxon>
        <taxon>Craniata</taxon>
        <taxon>Vertebrata</taxon>
        <taxon>Euteleostomi</taxon>
        <taxon>Mammalia</taxon>
        <taxon>Eutheria</taxon>
        <taxon>Euarchontoglires</taxon>
        <taxon>Primates</taxon>
        <taxon>Haplorrhini</taxon>
        <taxon>Catarrhini</taxon>
        <taxon>Cercopithecidae</taxon>
        <taxon>Cercopithecinae</taxon>
        <taxon>Macaca</taxon>
    </lineage>
</organism>
<proteinExistence type="evidence at transcript level"/>
<reference evidence="3 4" key="2">
    <citation type="submission" date="2013-03" db="EMBL/GenBank/DDBJ databases">
        <authorList>
            <person name="Warren W."/>
            <person name="Wilson R.K."/>
        </authorList>
    </citation>
    <scope>NUCLEOTIDE SEQUENCE</scope>
</reference>